<organism evidence="3 4">
    <name type="scientific">Belliella marina</name>
    <dbReference type="NCBI Taxonomy" id="1644146"/>
    <lineage>
        <taxon>Bacteria</taxon>
        <taxon>Pseudomonadati</taxon>
        <taxon>Bacteroidota</taxon>
        <taxon>Cytophagia</taxon>
        <taxon>Cytophagales</taxon>
        <taxon>Cyclobacteriaceae</taxon>
        <taxon>Belliella</taxon>
    </lineage>
</organism>
<evidence type="ECO:0000256" key="1">
    <source>
        <dbReference type="SAM" id="SignalP"/>
    </source>
</evidence>
<dbReference type="RefSeq" id="WP_376888375.1">
    <property type="nucleotide sequence ID" value="NZ_JBHUHR010000045.1"/>
</dbReference>
<evidence type="ECO:0000313" key="4">
    <source>
        <dbReference type="Proteomes" id="UP001597361"/>
    </source>
</evidence>
<gene>
    <name evidence="3" type="ORF">ACFSKL_19005</name>
</gene>
<dbReference type="Proteomes" id="UP001597361">
    <property type="component" value="Unassembled WGS sequence"/>
</dbReference>
<dbReference type="EMBL" id="JBHUHR010000045">
    <property type="protein sequence ID" value="MFD2036902.1"/>
    <property type="molecule type" value="Genomic_DNA"/>
</dbReference>
<dbReference type="InterPro" id="IPR007372">
    <property type="entry name" value="Lipid/polyisoprenoid-bd_YceI"/>
</dbReference>
<accession>A0ABW4VQ64</accession>
<evidence type="ECO:0000259" key="2">
    <source>
        <dbReference type="SMART" id="SM00867"/>
    </source>
</evidence>
<dbReference type="PANTHER" id="PTHR34406:SF1">
    <property type="entry name" value="PROTEIN YCEI"/>
    <property type="match status" value="1"/>
</dbReference>
<feature type="signal peptide" evidence="1">
    <location>
        <begin position="1"/>
        <end position="20"/>
    </location>
</feature>
<keyword evidence="1" id="KW-0732">Signal</keyword>
<evidence type="ECO:0000313" key="3">
    <source>
        <dbReference type="EMBL" id="MFD2036902.1"/>
    </source>
</evidence>
<dbReference type="PANTHER" id="PTHR34406">
    <property type="entry name" value="PROTEIN YCEI"/>
    <property type="match status" value="1"/>
</dbReference>
<protein>
    <submittedName>
        <fullName evidence="3">YceI family protein</fullName>
    </submittedName>
</protein>
<dbReference type="Gene3D" id="2.40.128.110">
    <property type="entry name" value="Lipid/polyisoprenoid-binding, YceI-like"/>
    <property type="match status" value="1"/>
</dbReference>
<dbReference type="SMART" id="SM00867">
    <property type="entry name" value="YceI"/>
    <property type="match status" value="1"/>
</dbReference>
<proteinExistence type="predicted"/>
<feature type="chain" id="PRO_5046479910" evidence="1">
    <location>
        <begin position="21"/>
        <end position="179"/>
    </location>
</feature>
<feature type="domain" description="Lipid/polyisoprenoid-binding YceI-like" evidence="2">
    <location>
        <begin position="22"/>
        <end position="177"/>
    </location>
</feature>
<dbReference type="SUPFAM" id="SSF101874">
    <property type="entry name" value="YceI-like"/>
    <property type="match status" value="1"/>
</dbReference>
<dbReference type="Pfam" id="PF04264">
    <property type="entry name" value="YceI"/>
    <property type="match status" value="1"/>
</dbReference>
<comment type="caution">
    <text evidence="3">The sequence shown here is derived from an EMBL/GenBank/DDBJ whole genome shotgun (WGS) entry which is preliminary data.</text>
</comment>
<dbReference type="InterPro" id="IPR036761">
    <property type="entry name" value="TTHA0802/YceI-like_sf"/>
</dbReference>
<name>A0ABW4VQ64_9BACT</name>
<sequence>MKIYLIALSLTLLSASPLLAQQYKAAQSSTTFYSSTPLEDIKATNKQGTALFNGETGALAFRIPIKGFSFRKSLMQQHFNENYMESDKYPNATFEGKLTGYDLGSQGTHDVEADGHLTIHGVTQRVKIPGKLILDNQGVTMTSKFKVKLEDYDISIPKVVFLNIAEVIDVDLNYQFKEM</sequence>
<reference evidence="4" key="1">
    <citation type="journal article" date="2019" name="Int. J. Syst. Evol. Microbiol.">
        <title>The Global Catalogue of Microorganisms (GCM) 10K type strain sequencing project: providing services to taxonomists for standard genome sequencing and annotation.</title>
        <authorList>
            <consortium name="The Broad Institute Genomics Platform"/>
            <consortium name="The Broad Institute Genome Sequencing Center for Infectious Disease"/>
            <person name="Wu L."/>
            <person name="Ma J."/>
        </authorList>
    </citation>
    <scope>NUCLEOTIDE SEQUENCE [LARGE SCALE GENOMIC DNA]</scope>
    <source>
        <strain evidence="4">CGMCC 1.15180</strain>
    </source>
</reference>
<keyword evidence="4" id="KW-1185">Reference proteome</keyword>